<dbReference type="GO" id="GO:0003677">
    <property type="term" value="F:DNA binding"/>
    <property type="evidence" value="ECO:0007669"/>
    <property type="project" value="UniProtKB-KW"/>
</dbReference>
<dbReference type="Proteomes" id="UP000602260">
    <property type="component" value="Unassembled WGS sequence"/>
</dbReference>
<dbReference type="Pfam" id="PF00392">
    <property type="entry name" value="GntR"/>
    <property type="match status" value="1"/>
</dbReference>
<dbReference type="Gene3D" id="1.10.10.10">
    <property type="entry name" value="Winged helix-like DNA-binding domain superfamily/Winged helix DNA-binding domain"/>
    <property type="match status" value="1"/>
</dbReference>
<protein>
    <submittedName>
        <fullName evidence="7">PLP-dependent aminotransferase family protein</fullName>
    </submittedName>
</protein>
<evidence type="ECO:0000313" key="7">
    <source>
        <dbReference type="EMBL" id="MBC5715822.1"/>
    </source>
</evidence>
<evidence type="ECO:0000256" key="5">
    <source>
        <dbReference type="ARBA" id="ARBA00023163"/>
    </source>
</evidence>
<accession>A0A8J6J299</accession>
<dbReference type="GO" id="GO:0008483">
    <property type="term" value="F:transaminase activity"/>
    <property type="evidence" value="ECO:0007669"/>
    <property type="project" value="UniProtKB-KW"/>
</dbReference>
<keyword evidence="8" id="KW-1185">Reference proteome</keyword>
<dbReference type="GO" id="GO:0003700">
    <property type="term" value="F:DNA-binding transcription factor activity"/>
    <property type="evidence" value="ECO:0007669"/>
    <property type="project" value="InterPro"/>
</dbReference>
<keyword evidence="7" id="KW-0808">Transferase</keyword>
<organism evidence="7 8">
    <name type="scientific">Flintibacter faecis</name>
    <dbReference type="NCBI Taxonomy" id="2763047"/>
    <lineage>
        <taxon>Bacteria</taxon>
        <taxon>Bacillati</taxon>
        <taxon>Bacillota</taxon>
        <taxon>Clostridia</taxon>
        <taxon>Eubacteriales</taxon>
        <taxon>Flintibacter</taxon>
    </lineage>
</organism>
<dbReference type="Pfam" id="PF00155">
    <property type="entry name" value="Aminotran_1_2"/>
    <property type="match status" value="1"/>
</dbReference>
<dbReference type="PANTHER" id="PTHR46577">
    <property type="entry name" value="HTH-TYPE TRANSCRIPTIONAL REGULATORY PROTEIN GABR"/>
    <property type="match status" value="1"/>
</dbReference>
<evidence type="ECO:0000259" key="6">
    <source>
        <dbReference type="PROSITE" id="PS50949"/>
    </source>
</evidence>
<dbReference type="CDD" id="cd07377">
    <property type="entry name" value="WHTH_GntR"/>
    <property type="match status" value="1"/>
</dbReference>
<dbReference type="EMBL" id="JACOPN010000001">
    <property type="protein sequence ID" value="MBC5715822.1"/>
    <property type="molecule type" value="Genomic_DNA"/>
</dbReference>
<reference evidence="7" key="1">
    <citation type="submission" date="2020-08" db="EMBL/GenBank/DDBJ databases">
        <title>Genome public.</title>
        <authorList>
            <person name="Liu C."/>
            <person name="Sun Q."/>
        </authorList>
    </citation>
    <scope>NUCLEOTIDE SEQUENCE</scope>
    <source>
        <strain evidence="7">BX5</strain>
    </source>
</reference>
<sequence length="466" mass="52325">MLTYDLERRGGLARYDYLYRCIKEDILSGRLTAGEKLPSKRALARHLETAVVTVENAYAQLVAEGYLRSEEKRGYFVCPVEVRPDRPPAEETQLRQTAPRRRWLLDLSSGGSGTEGFPFSVWARLMRRVITEEGERLLPSMPHSGALPLRQALARHIYQFRGIAADPEQIVVGAGTEYLYNLLVQLLGRDRVYGVEDPGYSKAGRVYALNGAKCAYLPVDGQGVDPARAEESGADILHLSPNHQFPTGAVMPIARRQSLLRWAGEAPGRYLIEDDYDSEFRFTGRPIPTLRSIDRADRVIYMNTFSQSLAPSLRIGYMVLPRPLLGEYQAKLGFYSCTVPAMEQYTLARFLEEGHFDAHVNRMRVFYRARRDAVLRAIEGSPLAGRCRVMGENAGLHFLLELDTKLPDETLARRAEGRGLRLAFLSDYQHTCAAARPHTLVVNYPGADLEYLAQALDILTEVMGAE</sequence>
<dbReference type="PANTHER" id="PTHR46577:SF1">
    <property type="entry name" value="HTH-TYPE TRANSCRIPTIONAL REGULATORY PROTEIN GABR"/>
    <property type="match status" value="1"/>
</dbReference>
<dbReference type="CDD" id="cd00609">
    <property type="entry name" value="AAT_like"/>
    <property type="match status" value="1"/>
</dbReference>
<evidence type="ECO:0000256" key="2">
    <source>
        <dbReference type="ARBA" id="ARBA00022898"/>
    </source>
</evidence>
<keyword evidence="5" id="KW-0804">Transcription</keyword>
<dbReference type="RefSeq" id="WP_186877362.1">
    <property type="nucleotide sequence ID" value="NZ_JACOPN010000001.1"/>
</dbReference>
<dbReference type="Gene3D" id="3.40.640.10">
    <property type="entry name" value="Type I PLP-dependent aspartate aminotransferase-like (Major domain)"/>
    <property type="match status" value="1"/>
</dbReference>
<feature type="domain" description="HTH gntR-type" evidence="6">
    <location>
        <begin position="12"/>
        <end position="80"/>
    </location>
</feature>
<comment type="similarity">
    <text evidence="1">In the C-terminal section; belongs to the class-I pyridoxal-phosphate-dependent aminotransferase family.</text>
</comment>
<evidence type="ECO:0000256" key="1">
    <source>
        <dbReference type="ARBA" id="ARBA00005384"/>
    </source>
</evidence>
<dbReference type="SUPFAM" id="SSF46785">
    <property type="entry name" value="Winged helix' DNA-binding domain"/>
    <property type="match status" value="1"/>
</dbReference>
<comment type="caution">
    <text evidence="7">The sequence shown here is derived from an EMBL/GenBank/DDBJ whole genome shotgun (WGS) entry which is preliminary data.</text>
</comment>
<evidence type="ECO:0000256" key="3">
    <source>
        <dbReference type="ARBA" id="ARBA00023015"/>
    </source>
</evidence>
<keyword evidence="7" id="KW-0032">Aminotransferase</keyword>
<dbReference type="AlphaFoldDB" id="A0A8J6J299"/>
<gene>
    <name evidence="7" type="ORF">H8S55_00505</name>
</gene>
<keyword evidence="2" id="KW-0663">Pyridoxal phosphate</keyword>
<dbReference type="InterPro" id="IPR004839">
    <property type="entry name" value="Aminotransferase_I/II_large"/>
</dbReference>
<dbReference type="InterPro" id="IPR036390">
    <property type="entry name" value="WH_DNA-bd_sf"/>
</dbReference>
<dbReference type="SMART" id="SM00345">
    <property type="entry name" value="HTH_GNTR"/>
    <property type="match status" value="1"/>
</dbReference>
<dbReference type="SUPFAM" id="SSF53383">
    <property type="entry name" value="PLP-dependent transferases"/>
    <property type="match status" value="1"/>
</dbReference>
<evidence type="ECO:0000313" key="8">
    <source>
        <dbReference type="Proteomes" id="UP000602260"/>
    </source>
</evidence>
<dbReference type="InterPro" id="IPR000524">
    <property type="entry name" value="Tscrpt_reg_HTH_GntR"/>
</dbReference>
<dbReference type="InterPro" id="IPR036388">
    <property type="entry name" value="WH-like_DNA-bd_sf"/>
</dbReference>
<dbReference type="GO" id="GO:0030170">
    <property type="term" value="F:pyridoxal phosphate binding"/>
    <property type="evidence" value="ECO:0007669"/>
    <property type="project" value="InterPro"/>
</dbReference>
<name>A0A8J6J299_9FIRM</name>
<dbReference type="InterPro" id="IPR015421">
    <property type="entry name" value="PyrdxlP-dep_Trfase_major"/>
</dbReference>
<evidence type="ECO:0000256" key="4">
    <source>
        <dbReference type="ARBA" id="ARBA00023125"/>
    </source>
</evidence>
<keyword evidence="4" id="KW-0238">DNA-binding</keyword>
<keyword evidence="3" id="KW-0805">Transcription regulation</keyword>
<dbReference type="PROSITE" id="PS50949">
    <property type="entry name" value="HTH_GNTR"/>
    <property type="match status" value="1"/>
</dbReference>
<dbReference type="InterPro" id="IPR015424">
    <property type="entry name" value="PyrdxlP-dep_Trfase"/>
</dbReference>
<proteinExistence type="inferred from homology"/>
<dbReference type="InterPro" id="IPR051446">
    <property type="entry name" value="HTH_trans_reg/aminotransferase"/>
</dbReference>